<accession>A0AAD9V864</accession>
<name>A0AAD9V864_ACRCE</name>
<comment type="caution">
    <text evidence="2">The sequence shown here is derived from an EMBL/GenBank/DDBJ whole genome shotgun (WGS) entry which is preliminary data.</text>
</comment>
<dbReference type="Gene3D" id="2.10.90.10">
    <property type="entry name" value="Cystine-knot cytokines"/>
    <property type="match status" value="2"/>
</dbReference>
<protein>
    <submittedName>
        <fullName evidence="2">Uncharacterized protein</fullName>
    </submittedName>
</protein>
<evidence type="ECO:0000256" key="1">
    <source>
        <dbReference type="SAM" id="SignalP"/>
    </source>
</evidence>
<dbReference type="InterPro" id="IPR029034">
    <property type="entry name" value="Cystine-knot_cytokine"/>
</dbReference>
<feature type="signal peptide" evidence="1">
    <location>
        <begin position="1"/>
        <end position="21"/>
    </location>
</feature>
<proteinExistence type="predicted"/>
<evidence type="ECO:0000313" key="3">
    <source>
        <dbReference type="Proteomes" id="UP001249851"/>
    </source>
</evidence>
<reference evidence="2" key="2">
    <citation type="journal article" date="2023" name="Science">
        <title>Genomic signatures of disease resistance in endangered staghorn corals.</title>
        <authorList>
            <person name="Vollmer S.V."/>
            <person name="Selwyn J.D."/>
            <person name="Despard B.A."/>
            <person name="Roesel C.L."/>
        </authorList>
    </citation>
    <scope>NUCLEOTIDE SEQUENCE</scope>
    <source>
        <strain evidence="2">K2</strain>
    </source>
</reference>
<evidence type="ECO:0000313" key="2">
    <source>
        <dbReference type="EMBL" id="KAK2564784.1"/>
    </source>
</evidence>
<dbReference type="EMBL" id="JARQWQ010000021">
    <property type="protein sequence ID" value="KAK2564784.1"/>
    <property type="molecule type" value="Genomic_DNA"/>
</dbReference>
<dbReference type="Proteomes" id="UP001249851">
    <property type="component" value="Unassembled WGS sequence"/>
</dbReference>
<gene>
    <name evidence="2" type="ORF">P5673_011470</name>
</gene>
<feature type="chain" id="PRO_5041982865" evidence="1">
    <location>
        <begin position="22"/>
        <end position="387"/>
    </location>
</feature>
<keyword evidence="3" id="KW-1185">Reference proteome</keyword>
<reference evidence="2" key="1">
    <citation type="journal article" date="2023" name="G3 (Bethesda)">
        <title>Whole genome assembly and annotation of the endangered Caribbean coral Acropora cervicornis.</title>
        <authorList>
            <person name="Selwyn J.D."/>
            <person name="Vollmer S.V."/>
        </authorList>
    </citation>
    <scope>NUCLEOTIDE SEQUENCE</scope>
    <source>
        <strain evidence="2">K2</strain>
    </source>
</reference>
<dbReference type="SUPFAM" id="SSF57501">
    <property type="entry name" value="Cystine-knot cytokines"/>
    <property type="match status" value="2"/>
</dbReference>
<sequence>MRQTLLTFVVSVLYSSASVFGSHERVPLIQDGDVETLNSKQKLFQLRTDGTEDKLAEIPCGLYPEVVQVQPRVETSRNRPQFVEVNRCKGSCGLPLVLQKCKPVAKHVRAVQVFSDDSRDSYSIENIEEHKRCTCACQVTCIEEHDFIKEDCDSLHFTTTEISKRENVTCDLVPSHSNGTVTTPWNNSKQVISISLDNETACTPRPTVIMLGNRVLPSSILLHRCRGGCGHSANIRNCTVTKQEELKIKYRLLDGFKHQVITIYNHTGCECDCMIRSSDCKPTTQYYDPNLCSCRCLKGPTPCDSIYQTWHADRCQCVCNKPTFHPCGANLPWNDKICACGCTNKVMQRCKRKGKLLNKTHCQCECPSPRPVCGPNETFLKKNCTCV</sequence>
<organism evidence="2 3">
    <name type="scientific">Acropora cervicornis</name>
    <name type="common">Staghorn coral</name>
    <dbReference type="NCBI Taxonomy" id="6130"/>
    <lineage>
        <taxon>Eukaryota</taxon>
        <taxon>Metazoa</taxon>
        <taxon>Cnidaria</taxon>
        <taxon>Anthozoa</taxon>
        <taxon>Hexacorallia</taxon>
        <taxon>Scleractinia</taxon>
        <taxon>Astrocoeniina</taxon>
        <taxon>Acroporidae</taxon>
        <taxon>Acropora</taxon>
    </lineage>
</organism>
<keyword evidence="1" id="KW-0732">Signal</keyword>
<dbReference type="AlphaFoldDB" id="A0AAD9V864"/>